<dbReference type="InterPro" id="IPR038157">
    <property type="entry name" value="FeoA_core_dom"/>
</dbReference>
<organism evidence="3 4">
    <name type="scientific">Soehngenia longivitae</name>
    <dbReference type="NCBI Taxonomy" id="2562294"/>
    <lineage>
        <taxon>Bacteria</taxon>
        <taxon>Bacillati</taxon>
        <taxon>Bacillota</taxon>
        <taxon>Tissierellia</taxon>
        <taxon>Tissierellales</taxon>
        <taxon>Tissierellaceae</taxon>
        <taxon>Soehngenia</taxon>
    </lineage>
</organism>
<sequence>MVLTEVKPNCRCKIKNISKGQMATKRLYELGLNTGAEIKVEKNDFGPIILRVYGNKLALGRGLAEHIEVEVLNN</sequence>
<comment type="caution">
    <text evidence="3">The sequence shown here is derived from an EMBL/GenBank/DDBJ whole genome shotgun (WGS) entry which is preliminary data.</text>
</comment>
<dbReference type="AlphaFoldDB" id="A0A4Z0D1L8"/>
<keyword evidence="4" id="KW-1185">Reference proteome</keyword>
<keyword evidence="1" id="KW-0408">Iron</keyword>
<gene>
    <name evidence="3" type="ORF">E4100_08910</name>
</gene>
<evidence type="ECO:0000313" key="4">
    <source>
        <dbReference type="Proteomes" id="UP000298381"/>
    </source>
</evidence>
<protein>
    <submittedName>
        <fullName evidence="3">Ferrous iron transport protein A</fullName>
    </submittedName>
</protein>
<evidence type="ECO:0000256" key="1">
    <source>
        <dbReference type="ARBA" id="ARBA00023004"/>
    </source>
</evidence>
<dbReference type="Pfam" id="PF04023">
    <property type="entry name" value="FeoA"/>
    <property type="match status" value="1"/>
</dbReference>
<dbReference type="InterPro" id="IPR007167">
    <property type="entry name" value="Fe-transptr_FeoA-like"/>
</dbReference>
<dbReference type="EMBL" id="SRIB01000016">
    <property type="protein sequence ID" value="TFZ39215.1"/>
    <property type="molecule type" value="Genomic_DNA"/>
</dbReference>
<evidence type="ECO:0000259" key="2">
    <source>
        <dbReference type="SMART" id="SM00899"/>
    </source>
</evidence>
<accession>A0A4Z0D1L8</accession>
<name>A0A4Z0D1L8_9FIRM</name>
<dbReference type="InterPro" id="IPR008988">
    <property type="entry name" value="Transcriptional_repressor_C"/>
</dbReference>
<dbReference type="SUPFAM" id="SSF50037">
    <property type="entry name" value="C-terminal domain of transcriptional repressors"/>
    <property type="match status" value="1"/>
</dbReference>
<dbReference type="InterPro" id="IPR053184">
    <property type="entry name" value="FeoA-like"/>
</dbReference>
<dbReference type="PANTHER" id="PTHR43151:SF1">
    <property type="entry name" value="SSR2333 PROTEIN"/>
    <property type="match status" value="1"/>
</dbReference>
<dbReference type="Gene3D" id="2.30.30.90">
    <property type="match status" value="1"/>
</dbReference>
<dbReference type="OrthoDB" id="1707677at2"/>
<dbReference type="GO" id="GO:0046914">
    <property type="term" value="F:transition metal ion binding"/>
    <property type="evidence" value="ECO:0007669"/>
    <property type="project" value="InterPro"/>
</dbReference>
<dbReference type="SMART" id="SM00899">
    <property type="entry name" value="FeoA"/>
    <property type="match status" value="1"/>
</dbReference>
<feature type="domain" description="Ferrous iron transporter FeoA-like" evidence="2">
    <location>
        <begin position="1"/>
        <end position="71"/>
    </location>
</feature>
<proteinExistence type="predicted"/>
<dbReference type="RefSeq" id="WP_135271701.1">
    <property type="nucleotide sequence ID" value="NZ_SRIB01000016.1"/>
</dbReference>
<evidence type="ECO:0000313" key="3">
    <source>
        <dbReference type="EMBL" id="TFZ39215.1"/>
    </source>
</evidence>
<dbReference type="Proteomes" id="UP000298381">
    <property type="component" value="Unassembled WGS sequence"/>
</dbReference>
<reference evidence="3 4" key="1">
    <citation type="submission" date="2019-03" db="EMBL/GenBank/DDBJ databases">
        <title>Draft genome sequence data and analysis of a Fermenting Bacterium, Soehngenia longevitae strain 1933PT, isolated from petroleum reservoir in Azerbaijan.</title>
        <authorList>
            <person name="Grouzdev D.S."/>
            <person name="Bidzhieva S.K."/>
            <person name="Sokolova D.S."/>
            <person name="Tourova T.P."/>
            <person name="Poltaraus A.B."/>
            <person name="Nazina T.N."/>
        </authorList>
    </citation>
    <scope>NUCLEOTIDE SEQUENCE [LARGE SCALE GENOMIC DNA]</scope>
    <source>
        <strain evidence="3 4">1933P</strain>
    </source>
</reference>
<dbReference type="PANTHER" id="PTHR43151">
    <property type="entry name" value="FEOA FAMILY PROTEIN"/>
    <property type="match status" value="1"/>
</dbReference>